<dbReference type="PROSITE" id="PS51257">
    <property type="entry name" value="PROKAR_LIPOPROTEIN"/>
    <property type="match status" value="1"/>
</dbReference>
<feature type="compositionally biased region" description="Basic and acidic residues" evidence="1">
    <location>
        <begin position="57"/>
        <end position="66"/>
    </location>
</feature>
<reference evidence="2" key="1">
    <citation type="submission" date="2023-07" db="EMBL/GenBank/DDBJ databases">
        <authorList>
            <consortium name="AG Swart"/>
            <person name="Singh M."/>
            <person name="Singh A."/>
            <person name="Seah K."/>
            <person name="Emmerich C."/>
        </authorList>
    </citation>
    <scope>NUCLEOTIDE SEQUENCE</scope>
    <source>
        <strain evidence="2">DP1</strain>
    </source>
</reference>
<sequence length="336" mass="38790">MKSGSDFCEYSRKNENNSGYCASIFGCFKSNPKRQTNKNDMHKKDSSSSESVNSAEEMQHVLEDRRMRRFNRIKSKIFRNRLQESIEESSGSDSSSDEDNGGSFGESSITIPVSEKLNSNERRKLQALDTISSGSSSEMDSNYQLKSFHIRNQSNVSRRVSKRNQHENKRVYKKVTKELNHSNSPPYDGGIDDSSALNSSFIYSTTKSGLRGQNGKRVNADPENRYKNKKIIQQRELDVVFEQNKKTNEVYNTSESDQYFQLSPETDDRHSHKTKLFGRVSRGVNPLDSQDEMRERVEFPRILSPSMRNMQNNKPRNISGYSRKRHVLKRHLLDEE</sequence>
<feature type="compositionally biased region" description="Basic residues" evidence="1">
    <location>
        <begin position="67"/>
        <end position="79"/>
    </location>
</feature>
<feature type="compositionally biased region" description="Basic and acidic residues" evidence="1">
    <location>
        <begin position="37"/>
        <end position="47"/>
    </location>
</feature>
<evidence type="ECO:0000313" key="2">
    <source>
        <dbReference type="EMBL" id="CAI2382941.1"/>
    </source>
</evidence>
<gene>
    <name evidence="2" type="ORF">ECRASSUSDP1_LOCUS24431</name>
</gene>
<evidence type="ECO:0000313" key="3">
    <source>
        <dbReference type="Proteomes" id="UP001295684"/>
    </source>
</evidence>
<organism evidence="2 3">
    <name type="scientific">Euplotes crassus</name>
    <dbReference type="NCBI Taxonomy" id="5936"/>
    <lineage>
        <taxon>Eukaryota</taxon>
        <taxon>Sar</taxon>
        <taxon>Alveolata</taxon>
        <taxon>Ciliophora</taxon>
        <taxon>Intramacronucleata</taxon>
        <taxon>Spirotrichea</taxon>
        <taxon>Hypotrichia</taxon>
        <taxon>Euplotida</taxon>
        <taxon>Euplotidae</taxon>
        <taxon>Moneuplotes</taxon>
    </lineage>
</organism>
<dbReference type="AlphaFoldDB" id="A0AAD2D800"/>
<dbReference type="Proteomes" id="UP001295684">
    <property type="component" value="Unassembled WGS sequence"/>
</dbReference>
<feature type="region of interest" description="Disordered" evidence="1">
    <location>
        <begin position="32"/>
        <end position="120"/>
    </location>
</feature>
<name>A0AAD2D800_EUPCR</name>
<evidence type="ECO:0000256" key="1">
    <source>
        <dbReference type="SAM" id="MobiDB-lite"/>
    </source>
</evidence>
<keyword evidence="3" id="KW-1185">Reference proteome</keyword>
<protein>
    <submittedName>
        <fullName evidence="2">Uncharacterized protein</fullName>
    </submittedName>
</protein>
<proteinExistence type="predicted"/>
<comment type="caution">
    <text evidence="2">The sequence shown here is derived from an EMBL/GenBank/DDBJ whole genome shotgun (WGS) entry which is preliminary data.</text>
</comment>
<accession>A0AAD2D800</accession>
<dbReference type="EMBL" id="CAMPGE010025157">
    <property type="protein sequence ID" value="CAI2382941.1"/>
    <property type="molecule type" value="Genomic_DNA"/>
</dbReference>